<dbReference type="Pfam" id="PF00300">
    <property type="entry name" value="His_Phos_1"/>
    <property type="match status" value="1"/>
</dbReference>
<dbReference type="Proteomes" id="UP001596110">
    <property type="component" value="Unassembled WGS sequence"/>
</dbReference>
<dbReference type="Gene3D" id="3.40.50.1240">
    <property type="entry name" value="Phosphoglycerate mutase-like"/>
    <property type="match status" value="1"/>
</dbReference>
<comment type="caution">
    <text evidence="1">The sequence shown here is derived from an EMBL/GenBank/DDBJ whole genome shotgun (WGS) entry which is preliminary data.</text>
</comment>
<reference evidence="2" key="1">
    <citation type="journal article" date="2019" name="Int. J. Syst. Evol. Microbiol.">
        <title>The Global Catalogue of Microorganisms (GCM) 10K type strain sequencing project: providing services to taxonomists for standard genome sequencing and annotation.</title>
        <authorList>
            <consortium name="The Broad Institute Genomics Platform"/>
            <consortium name="The Broad Institute Genome Sequencing Center for Infectious Disease"/>
            <person name="Wu L."/>
            <person name="Ma J."/>
        </authorList>
    </citation>
    <scope>NUCLEOTIDE SEQUENCE [LARGE SCALE GENOMIC DNA]</scope>
    <source>
        <strain evidence="2">DT43</strain>
    </source>
</reference>
<dbReference type="SUPFAM" id="SSF53254">
    <property type="entry name" value="Phosphoglycerate mutase-like"/>
    <property type="match status" value="1"/>
</dbReference>
<evidence type="ECO:0000313" key="1">
    <source>
        <dbReference type="EMBL" id="MFC5631098.1"/>
    </source>
</evidence>
<accession>A0ABW0UD51</accession>
<dbReference type="SMART" id="SM00855">
    <property type="entry name" value="PGAM"/>
    <property type="match status" value="1"/>
</dbReference>
<name>A0ABW0UD51_9STRE</name>
<organism evidence="1 2">
    <name type="scientific">Streptococcus caledonicus</name>
    <dbReference type="NCBI Taxonomy" id="2614158"/>
    <lineage>
        <taxon>Bacteria</taxon>
        <taxon>Bacillati</taxon>
        <taxon>Bacillota</taxon>
        <taxon>Bacilli</taxon>
        <taxon>Lactobacillales</taxon>
        <taxon>Streptococcaceae</taxon>
        <taxon>Streptococcus</taxon>
    </lineage>
</organism>
<evidence type="ECO:0000313" key="2">
    <source>
        <dbReference type="Proteomes" id="UP001596110"/>
    </source>
</evidence>
<dbReference type="InterPro" id="IPR013078">
    <property type="entry name" value="His_Pase_superF_clade-1"/>
</dbReference>
<dbReference type="EMBL" id="JBHSOJ010000016">
    <property type="protein sequence ID" value="MFC5631098.1"/>
    <property type="molecule type" value="Genomic_DNA"/>
</dbReference>
<proteinExistence type="predicted"/>
<dbReference type="RefSeq" id="WP_156806590.1">
    <property type="nucleotide sequence ID" value="NZ_JBHSOJ010000016.1"/>
</dbReference>
<dbReference type="CDD" id="cd07067">
    <property type="entry name" value="HP_PGM_like"/>
    <property type="match status" value="1"/>
</dbReference>
<dbReference type="PANTHER" id="PTHR48100">
    <property type="entry name" value="BROAD-SPECIFICITY PHOSPHATASE YOR283W-RELATED"/>
    <property type="match status" value="1"/>
</dbReference>
<sequence>MATRLFIARHGKTMFNTVGRAQGWSDTPLTEEGERGIRELGRGLREAEIEFQSAYTSDLGRTILTLDIILEEMKRPRLPHTRDKRIREWCFGSMDGGYDVDLFHGILPRIFNRSHKELSYKEMANGIYEADTAGWAETWEQLSGRIINGFTSIAQQIEAGGGGDVLIVSHGMTIGTFLSLIDPNYEKTTYIANGSVTQVTFDDGKFTVDTIGDLSYREKGAELIAQETH</sequence>
<protein>
    <submittedName>
        <fullName evidence="1">Histidine phosphatase family protein</fullName>
    </submittedName>
</protein>
<dbReference type="InterPro" id="IPR029033">
    <property type="entry name" value="His_PPase_superfam"/>
</dbReference>
<dbReference type="InterPro" id="IPR050275">
    <property type="entry name" value="PGM_Phosphatase"/>
</dbReference>
<keyword evidence="2" id="KW-1185">Reference proteome</keyword>
<gene>
    <name evidence="1" type="ORF">ACFPQ3_05715</name>
</gene>
<dbReference type="PANTHER" id="PTHR48100:SF9">
    <property type="entry name" value="PHOSPHOGLYCERATE MUTASE 2 PARALOG"/>
    <property type="match status" value="1"/>
</dbReference>